<dbReference type="Gene3D" id="3.40.50.150">
    <property type="entry name" value="Vaccinia Virus protein VP39"/>
    <property type="match status" value="1"/>
</dbReference>
<keyword evidence="1 4" id="KW-0489">Methyltransferase</keyword>
<reference evidence="4 5" key="1">
    <citation type="submission" date="2016-12" db="EMBL/GenBank/DDBJ databases">
        <authorList>
            <person name="Song W.-J."/>
            <person name="Kurnit D.M."/>
        </authorList>
    </citation>
    <scope>NUCLEOTIDE SEQUENCE [LARGE SCALE GENOMIC DNA]</scope>
    <source>
        <strain evidence="4 5">175</strain>
    </source>
</reference>
<evidence type="ECO:0000313" key="4">
    <source>
        <dbReference type="EMBL" id="SMF96434.1"/>
    </source>
</evidence>
<dbReference type="EMBL" id="FXAM01000001">
    <property type="protein sequence ID" value="SMF96434.1"/>
    <property type="molecule type" value="Genomic_DNA"/>
</dbReference>
<dbReference type="InterPro" id="IPR002935">
    <property type="entry name" value="SAM_O-MeTrfase"/>
</dbReference>
<name>A0A1Y6D847_9GAMM</name>
<organism evidence="4 5">
    <name type="scientific">Methylomagnum ishizawai</name>
    <dbReference type="NCBI Taxonomy" id="1760988"/>
    <lineage>
        <taxon>Bacteria</taxon>
        <taxon>Pseudomonadati</taxon>
        <taxon>Pseudomonadota</taxon>
        <taxon>Gammaproteobacteria</taxon>
        <taxon>Methylococcales</taxon>
        <taxon>Methylococcaceae</taxon>
        <taxon>Methylomagnum</taxon>
    </lineage>
</organism>
<accession>A0A1Y6D847</accession>
<gene>
    <name evidence="4" type="ORF">SAMN02949497_3832</name>
</gene>
<evidence type="ECO:0000256" key="1">
    <source>
        <dbReference type="ARBA" id="ARBA00022603"/>
    </source>
</evidence>
<dbReference type="CDD" id="cd02440">
    <property type="entry name" value="AdoMet_MTases"/>
    <property type="match status" value="1"/>
</dbReference>
<evidence type="ECO:0000256" key="2">
    <source>
        <dbReference type="ARBA" id="ARBA00022679"/>
    </source>
</evidence>
<protein>
    <submittedName>
        <fullName evidence="4">Predicted O-methyltransferase YrrM</fullName>
    </submittedName>
</protein>
<dbReference type="GO" id="GO:0008757">
    <property type="term" value="F:S-adenosylmethionine-dependent methyltransferase activity"/>
    <property type="evidence" value="ECO:0007669"/>
    <property type="project" value="TreeGrafter"/>
</dbReference>
<dbReference type="Pfam" id="PF01596">
    <property type="entry name" value="Methyltransf_3"/>
    <property type="match status" value="1"/>
</dbReference>
<dbReference type="SUPFAM" id="SSF53335">
    <property type="entry name" value="S-adenosyl-L-methionine-dependent methyltransferases"/>
    <property type="match status" value="1"/>
</dbReference>
<evidence type="ECO:0000256" key="3">
    <source>
        <dbReference type="ARBA" id="ARBA00022691"/>
    </source>
</evidence>
<sequence>MSNKTVPVTDTLYAYLLANSLREPEVLRELREETARHPRGGMQIAPEQGQFMALLVALTGAKNLLEIGVFTGYSSIRLALALPAEGCITACDISEEYTQVARRYWERAGVADQIDFRLGSALETLDGLIAEGRAGQYDLAFIDADKTNYDAYYERALELLRPGGLLLLDNVLWGGKVADPAVSDPDTLALRALNAKIHADPRVVPSLLPLADGLTLALKL</sequence>
<proteinExistence type="predicted"/>
<keyword evidence="5" id="KW-1185">Reference proteome</keyword>
<dbReference type="Proteomes" id="UP000192923">
    <property type="component" value="Unassembled WGS sequence"/>
</dbReference>
<dbReference type="GO" id="GO:0032259">
    <property type="term" value="P:methylation"/>
    <property type="evidence" value="ECO:0007669"/>
    <property type="project" value="UniProtKB-KW"/>
</dbReference>
<dbReference type="PANTHER" id="PTHR10509:SF14">
    <property type="entry name" value="CAFFEOYL-COA O-METHYLTRANSFERASE 3-RELATED"/>
    <property type="match status" value="1"/>
</dbReference>
<keyword evidence="3" id="KW-0949">S-adenosyl-L-methionine</keyword>
<dbReference type="GO" id="GO:0008171">
    <property type="term" value="F:O-methyltransferase activity"/>
    <property type="evidence" value="ECO:0007669"/>
    <property type="project" value="InterPro"/>
</dbReference>
<dbReference type="AlphaFoldDB" id="A0A1Y6D847"/>
<dbReference type="PANTHER" id="PTHR10509">
    <property type="entry name" value="O-METHYLTRANSFERASE-RELATED"/>
    <property type="match status" value="1"/>
</dbReference>
<keyword evidence="2 4" id="KW-0808">Transferase</keyword>
<dbReference type="STRING" id="1760988.SAMN02949497_3832"/>
<evidence type="ECO:0000313" key="5">
    <source>
        <dbReference type="Proteomes" id="UP000192923"/>
    </source>
</evidence>
<dbReference type="RefSeq" id="WP_085216305.1">
    <property type="nucleotide sequence ID" value="NZ_FXAM01000001.1"/>
</dbReference>
<dbReference type="PROSITE" id="PS51682">
    <property type="entry name" value="SAM_OMT_I"/>
    <property type="match status" value="1"/>
</dbReference>
<dbReference type="InterPro" id="IPR050362">
    <property type="entry name" value="Cation-dep_OMT"/>
</dbReference>
<dbReference type="OrthoDB" id="9799672at2"/>
<dbReference type="InterPro" id="IPR029063">
    <property type="entry name" value="SAM-dependent_MTases_sf"/>
</dbReference>